<comment type="caution">
    <text evidence="7">The sequence shown here is derived from an EMBL/GenBank/DDBJ whole genome shotgun (WGS) entry which is preliminary data.</text>
</comment>
<sequence>MLKYLNLSDIKFFLLGCLPVLFYFISHLSMLDGSVKFLIYALVLGFISLFLFLFSAREIFFKLEYKRSIVLIGFSALIVFVYSWVFPPLYEYGVDKVYYIYVVLLLLSYTIVCSFLNKNTMTGFIFLLFLSSVFYCFLSVFLGVDENNARKSSIGLNPTIMAKMCIISAAYCSVYIFFQKKINIFYFVFLLFSIFAVFKTGSRGPLLAYGFSFLLLYLVRNGISKALNIIIAIPIVYFLFSKVIQFLPEDLSKRYSMEAISVEENSDDGDRVQLWETASDIIANNSWGIGSGNFLDYSFIAVPHNIILEIGVEYGVLFMILFSISLVLSAIYAVVALRKDNSFINNFMFLLFFMQIVNSLLGGDLSIQAYLLYVCMAYFLFSYNKQFVRYQSQLRKLS</sequence>
<feature type="transmembrane region" description="Helical" evidence="5">
    <location>
        <begin position="12"/>
        <end position="31"/>
    </location>
</feature>
<dbReference type="PANTHER" id="PTHR37422">
    <property type="entry name" value="TEICHURONIC ACID BIOSYNTHESIS PROTEIN TUAE"/>
    <property type="match status" value="1"/>
</dbReference>
<feature type="transmembrane region" description="Helical" evidence="5">
    <location>
        <begin position="124"/>
        <end position="144"/>
    </location>
</feature>
<evidence type="ECO:0000259" key="6">
    <source>
        <dbReference type="Pfam" id="PF04932"/>
    </source>
</evidence>
<gene>
    <name evidence="7" type="ORF">AVENLUH13518_02515</name>
</gene>
<dbReference type="RefSeq" id="WP_061525217.1">
    <property type="nucleotide sequence ID" value="NZ_JRHX01000074.1"/>
</dbReference>
<dbReference type="Pfam" id="PF04932">
    <property type="entry name" value="Wzy_C"/>
    <property type="match status" value="1"/>
</dbReference>
<feature type="transmembrane region" description="Helical" evidence="5">
    <location>
        <begin position="226"/>
        <end position="247"/>
    </location>
</feature>
<feature type="transmembrane region" description="Helical" evidence="5">
    <location>
        <begin position="98"/>
        <end position="117"/>
    </location>
</feature>
<dbReference type="Proteomes" id="UP000075544">
    <property type="component" value="Unassembled WGS sequence"/>
</dbReference>
<proteinExistence type="predicted"/>
<keyword evidence="3 5" id="KW-1133">Transmembrane helix</keyword>
<keyword evidence="4 5" id="KW-0472">Membrane</keyword>
<protein>
    <submittedName>
        <fullName evidence="7">O-Antigen ligase</fullName>
    </submittedName>
</protein>
<dbReference type="GO" id="GO:0016020">
    <property type="term" value="C:membrane"/>
    <property type="evidence" value="ECO:0007669"/>
    <property type="project" value="UniProtKB-SubCell"/>
</dbReference>
<feature type="transmembrane region" description="Helical" evidence="5">
    <location>
        <begin position="367"/>
        <end position="383"/>
    </location>
</feature>
<evidence type="ECO:0000256" key="2">
    <source>
        <dbReference type="ARBA" id="ARBA00022692"/>
    </source>
</evidence>
<feature type="transmembrane region" description="Helical" evidence="5">
    <location>
        <begin position="156"/>
        <end position="177"/>
    </location>
</feature>
<feature type="domain" description="O-antigen ligase-related" evidence="6">
    <location>
        <begin position="189"/>
        <end position="322"/>
    </location>
</feature>
<dbReference type="InterPro" id="IPR007016">
    <property type="entry name" value="O-antigen_ligase-rel_domated"/>
</dbReference>
<dbReference type="AlphaFoldDB" id="A0A150HRY2"/>
<feature type="transmembrane region" description="Helical" evidence="5">
    <location>
        <begin position="182"/>
        <end position="198"/>
    </location>
</feature>
<evidence type="ECO:0000256" key="4">
    <source>
        <dbReference type="ARBA" id="ARBA00023136"/>
    </source>
</evidence>
<feature type="transmembrane region" description="Helical" evidence="5">
    <location>
        <begin position="37"/>
        <end position="56"/>
    </location>
</feature>
<keyword evidence="2 5" id="KW-0812">Transmembrane</keyword>
<organism evidence="7 8">
    <name type="scientific">Acinetobacter venetianus</name>
    <dbReference type="NCBI Taxonomy" id="52133"/>
    <lineage>
        <taxon>Bacteria</taxon>
        <taxon>Pseudomonadati</taxon>
        <taxon>Pseudomonadota</taxon>
        <taxon>Gammaproteobacteria</taxon>
        <taxon>Moraxellales</taxon>
        <taxon>Moraxellaceae</taxon>
        <taxon>Acinetobacter</taxon>
    </lineage>
</organism>
<name>A0A150HRY2_9GAMM</name>
<evidence type="ECO:0000313" key="7">
    <source>
        <dbReference type="EMBL" id="KXZ69446.1"/>
    </source>
</evidence>
<dbReference type="EMBL" id="JRHX01000074">
    <property type="protein sequence ID" value="KXZ69446.1"/>
    <property type="molecule type" value="Genomic_DNA"/>
</dbReference>
<dbReference type="PATRIC" id="fig|52133.19.peg.2545"/>
<evidence type="ECO:0000256" key="5">
    <source>
        <dbReference type="SAM" id="Phobius"/>
    </source>
</evidence>
<keyword evidence="7" id="KW-0436">Ligase</keyword>
<dbReference type="GO" id="GO:0016874">
    <property type="term" value="F:ligase activity"/>
    <property type="evidence" value="ECO:0007669"/>
    <property type="project" value="UniProtKB-KW"/>
</dbReference>
<evidence type="ECO:0000256" key="1">
    <source>
        <dbReference type="ARBA" id="ARBA00004141"/>
    </source>
</evidence>
<dbReference type="PANTHER" id="PTHR37422:SF17">
    <property type="entry name" value="O-ANTIGEN LIGASE"/>
    <property type="match status" value="1"/>
</dbReference>
<feature type="transmembrane region" description="Helical" evidence="5">
    <location>
        <begin position="68"/>
        <end position="86"/>
    </location>
</feature>
<comment type="subcellular location">
    <subcellularLocation>
        <location evidence="1">Membrane</location>
        <topology evidence="1">Multi-pass membrane protein</topology>
    </subcellularLocation>
</comment>
<dbReference type="InterPro" id="IPR051533">
    <property type="entry name" value="WaaL-like"/>
</dbReference>
<reference evidence="7 8" key="1">
    <citation type="journal article" date="2016" name="Sci. Rep.">
        <title>Genomic and phenotypic characterization of the species Acinetobacter venetianus.</title>
        <authorList>
            <person name="Fondi M."/>
            <person name="Maida I."/>
            <person name="Perrin E."/>
            <person name="Orlandini V."/>
            <person name="La Torre L."/>
            <person name="Bosi E."/>
            <person name="Negroni A."/>
            <person name="Zanaroli G."/>
            <person name="Fava F."/>
            <person name="Decorosi F."/>
            <person name="Giovannetti L."/>
            <person name="Viti C."/>
            <person name="Vaneechoutte M."/>
            <person name="Dijkshoorn L."/>
            <person name="Fani R."/>
        </authorList>
    </citation>
    <scope>NUCLEOTIDE SEQUENCE [LARGE SCALE GENOMIC DNA]</scope>
    <source>
        <strain evidence="7 8">LUH13518</strain>
    </source>
</reference>
<evidence type="ECO:0000256" key="3">
    <source>
        <dbReference type="ARBA" id="ARBA00022989"/>
    </source>
</evidence>
<feature type="transmembrane region" description="Helical" evidence="5">
    <location>
        <begin position="204"/>
        <end position="219"/>
    </location>
</feature>
<feature type="transmembrane region" description="Helical" evidence="5">
    <location>
        <begin position="314"/>
        <end position="336"/>
    </location>
</feature>
<accession>A0A150HRY2</accession>
<evidence type="ECO:0000313" key="8">
    <source>
        <dbReference type="Proteomes" id="UP000075544"/>
    </source>
</evidence>
<feature type="transmembrane region" description="Helical" evidence="5">
    <location>
        <begin position="343"/>
        <end position="361"/>
    </location>
</feature>